<feature type="transmembrane region" description="Helical" evidence="1">
    <location>
        <begin position="58"/>
        <end position="80"/>
    </location>
</feature>
<reference evidence="2" key="1">
    <citation type="submission" date="2020-10" db="EMBL/GenBank/DDBJ databases">
        <authorList>
            <person name="Gilroy R."/>
        </authorList>
    </citation>
    <scope>NUCLEOTIDE SEQUENCE</scope>
    <source>
        <strain evidence="2">ChiGjej2B2-12916</strain>
    </source>
</reference>
<keyword evidence="1" id="KW-0812">Transmembrane</keyword>
<feature type="transmembrane region" description="Helical" evidence="1">
    <location>
        <begin position="29"/>
        <end position="46"/>
    </location>
</feature>
<dbReference type="Gene3D" id="1.20.1530.20">
    <property type="match status" value="1"/>
</dbReference>
<sequence length="97" mass="11061">MDILLVMCLGILVGRFLFPQKAKRWNEGASLLCTLVLIFSMGAMLGRKEGFLHQLLTLGAQSFLFFLIPTVLSIVVVYVLTRRFMKRPNQDKKEEEA</sequence>
<protein>
    <recommendedName>
        <fullName evidence="4">DUF340 domain-containing protein</fullName>
    </recommendedName>
</protein>
<accession>A0A9D0YR26</accession>
<organism evidence="2 3">
    <name type="scientific">Candidatus Enterenecus faecium</name>
    <dbReference type="NCBI Taxonomy" id="2840780"/>
    <lineage>
        <taxon>Bacteria</taxon>
        <taxon>Bacillati</taxon>
        <taxon>Bacillota</taxon>
        <taxon>Clostridia</taxon>
        <taxon>Eubacteriales</taxon>
        <taxon>Candidatus Enterenecus</taxon>
    </lineage>
</organism>
<comment type="caution">
    <text evidence="2">The sequence shown here is derived from an EMBL/GenBank/DDBJ whole genome shotgun (WGS) entry which is preliminary data.</text>
</comment>
<keyword evidence="1" id="KW-1133">Transmembrane helix</keyword>
<reference evidence="2" key="2">
    <citation type="journal article" date="2021" name="PeerJ">
        <title>Extensive microbial diversity within the chicken gut microbiome revealed by metagenomics and culture.</title>
        <authorList>
            <person name="Gilroy R."/>
            <person name="Ravi A."/>
            <person name="Getino M."/>
            <person name="Pursley I."/>
            <person name="Horton D.L."/>
            <person name="Alikhan N.F."/>
            <person name="Baker D."/>
            <person name="Gharbi K."/>
            <person name="Hall N."/>
            <person name="Watson M."/>
            <person name="Adriaenssens E.M."/>
            <person name="Foster-Nyarko E."/>
            <person name="Jarju S."/>
            <person name="Secka A."/>
            <person name="Antonio M."/>
            <person name="Oren A."/>
            <person name="Chaudhuri R.R."/>
            <person name="La Ragione R."/>
            <person name="Hildebrand F."/>
            <person name="Pallen M.J."/>
        </authorList>
    </citation>
    <scope>NUCLEOTIDE SEQUENCE</scope>
    <source>
        <strain evidence="2">ChiGjej2B2-12916</strain>
    </source>
</reference>
<evidence type="ECO:0000313" key="3">
    <source>
        <dbReference type="Proteomes" id="UP000886879"/>
    </source>
</evidence>
<dbReference type="InterPro" id="IPR038770">
    <property type="entry name" value="Na+/solute_symporter_sf"/>
</dbReference>
<dbReference type="Proteomes" id="UP000886879">
    <property type="component" value="Unassembled WGS sequence"/>
</dbReference>
<name>A0A9D0YR26_9FIRM</name>
<dbReference type="AlphaFoldDB" id="A0A9D0YR26"/>
<evidence type="ECO:0000313" key="2">
    <source>
        <dbReference type="EMBL" id="HIQ60357.1"/>
    </source>
</evidence>
<dbReference type="EMBL" id="DVFO01000018">
    <property type="protein sequence ID" value="HIQ60357.1"/>
    <property type="molecule type" value="Genomic_DNA"/>
</dbReference>
<proteinExistence type="predicted"/>
<evidence type="ECO:0000256" key="1">
    <source>
        <dbReference type="SAM" id="Phobius"/>
    </source>
</evidence>
<keyword evidence="1" id="KW-0472">Membrane</keyword>
<gene>
    <name evidence="2" type="ORF">IAD31_02010</name>
</gene>
<evidence type="ECO:0008006" key="4">
    <source>
        <dbReference type="Google" id="ProtNLM"/>
    </source>
</evidence>